<comment type="caution">
    <text evidence="10">The sequence shown here is derived from an EMBL/GenBank/DDBJ whole genome shotgun (WGS) entry which is preliminary data.</text>
</comment>
<keyword evidence="11" id="KW-1185">Reference proteome</keyword>
<dbReference type="Pfam" id="PF02080">
    <property type="entry name" value="TrkA_C"/>
    <property type="match status" value="1"/>
</dbReference>
<organism evidence="10 11">
    <name type="scientific">Gleimia coleocanis DSM 15436</name>
    <dbReference type="NCBI Taxonomy" id="525245"/>
    <lineage>
        <taxon>Bacteria</taxon>
        <taxon>Bacillati</taxon>
        <taxon>Actinomycetota</taxon>
        <taxon>Actinomycetes</taxon>
        <taxon>Actinomycetales</taxon>
        <taxon>Actinomycetaceae</taxon>
        <taxon>Gleimia</taxon>
    </lineage>
</organism>
<feature type="transmembrane region" description="Helical" evidence="8">
    <location>
        <begin position="428"/>
        <end position="446"/>
    </location>
</feature>
<dbReference type="Gene3D" id="3.30.70.1450">
    <property type="entry name" value="Regulator of K+ conductance, C-terminal domain"/>
    <property type="match status" value="1"/>
</dbReference>
<evidence type="ECO:0000256" key="4">
    <source>
        <dbReference type="ARBA" id="ARBA00022475"/>
    </source>
</evidence>
<sequence>MVVAVGAAIGQIKLGPLRFGAAGALFVGLFLSGMYPELGKGMGLLQSIGLALFVYTVGVSAGATFITQLRKQTNLIVAGAVVSIIGAIVTVIGAYVLDIPKNLATGLYTGSLTAAPALDAAINISKSSQAGAGYAVGYPFGVVVGIIAASIVVARPWAGENDTPSLAGTGLVALTALVENPVNMRDIELWKNQSVRISYLRRNDWTRVALPGEDLLEGDMVTVVGDEESVNTVISQLGTLSSVHLADDRRYVDFERITVSNPDVAGKTIAELNLPSKYGAMISRVRRGDLDLLAKDELALQPGDRIGIVVPSKELDVVTEYFGDSSRKVSEVDALALGLGLVLGMLLGLVTLPVPGGVSFSLGAAAGPLVMGMILGALRRTGPLVWSLPEAANLTIRQLGLLFFLSALGLGAGSDFKEIVLSSLGWKAALLATVTVLVCTVALAIAGKFMKLSAPRVAGGVAGFMGQPAILQEAIARVADERIESAYAALFTTSIVVKILLVPLIFFLL</sequence>
<feature type="transmembrane region" description="Helical" evidence="8">
    <location>
        <begin position="334"/>
        <end position="352"/>
    </location>
</feature>
<evidence type="ECO:0000313" key="10">
    <source>
        <dbReference type="EMBL" id="EEH64412.1"/>
    </source>
</evidence>
<evidence type="ECO:0000259" key="9">
    <source>
        <dbReference type="PROSITE" id="PS51202"/>
    </source>
</evidence>
<feature type="transmembrane region" description="Helical" evidence="8">
    <location>
        <begin position="136"/>
        <end position="158"/>
    </location>
</feature>
<feature type="domain" description="RCK C-terminal" evidence="9">
    <location>
        <begin position="240"/>
        <end position="324"/>
    </location>
</feature>
<feature type="transmembrane region" description="Helical" evidence="8">
    <location>
        <begin position="487"/>
        <end position="508"/>
    </location>
</feature>
<evidence type="ECO:0000313" key="11">
    <source>
        <dbReference type="Proteomes" id="UP000010301"/>
    </source>
</evidence>
<feature type="transmembrane region" description="Helical" evidence="8">
    <location>
        <begin position="358"/>
        <end position="378"/>
    </location>
</feature>
<comment type="similarity">
    <text evidence="2">Belongs to the AAE transporter (TC 2.A.81) family.</text>
</comment>
<gene>
    <name evidence="10" type="ORF">HMPREF0044_0149</name>
</gene>
<dbReference type="EMBL" id="ACFG01000004">
    <property type="protein sequence ID" value="EEH64412.1"/>
    <property type="molecule type" value="Genomic_DNA"/>
</dbReference>
<evidence type="ECO:0000256" key="8">
    <source>
        <dbReference type="SAM" id="Phobius"/>
    </source>
</evidence>
<dbReference type="AlphaFoldDB" id="C0VYA9"/>
<dbReference type="PANTHER" id="PTHR30445:SF3">
    <property type="entry name" value="TRANSPORT PROTEIN YIDE-RELATED"/>
    <property type="match status" value="1"/>
</dbReference>
<dbReference type="InterPro" id="IPR006512">
    <property type="entry name" value="YidE_YbjL"/>
</dbReference>
<evidence type="ECO:0000256" key="2">
    <source>
        <dbReference type="ARBA" id="ARBA00009854"/>
    </source>
</evidence>
<feature type="transmembrane region" description="Helical" evidence="8">
    <location>
        <begin position="75"/>
        <end position="97"/>
    </location>
</feature>
<evidence type="ECO:0000256" key="5">
    <source>
        <dbReference type="ARBA" id="ARBA00022692"/>
    </source>
</evidence>
<proteinExistence type="inferred from homology"/>
<keyword evidence="3" id="KW-0813">Transport</keyword>
<dbReference type="GO" id="GO:0008324">
    <property type="term" value="F:monoatomic cation transmembrane transporter activity"/>
    <property type="evidence" value="ECO:0007669"/>
    <property type="project" value="InterPro"/>
</dbReference>
<evidence type="ECO:0000256" key="7">
    <source>
        <dbReference type="ARBA" id="ARBA00023136"/>
    </source>
</evidence>
<reference evidence="10 11" key="1">
    <citation type="submission" date="2009-01" db="EMBL/GenBank/DDBJ databases">
        <authorList>
            <person name="Qin X."/>
            <person name="Bachman B."/>
            <person name="Battles P."/>
            <person name="Bell A."/>
            <person name="Bess C."/>
            <person name="Bickham C."/>
            <person name="Chaboub L."/>
            <person name="Chen D."/>
            <person name="Coyle M."/>
            <person name="Deiros D.R."/>
            <person name="Dinh H."/>
            <person name="Forbes L."/>
            <person name="Fowler G."/>
            <person name="Francisco L."/>
            <person name="Fu Q."/>
            <person name="Gubbala S."/>
            <person name="Hale W."/>
            <person name="Han Y."/>
            <person name="Hemphill L."/>
            <person name="Highlander S.K."/>
            <person name="Hirani K."/>
            <person name="Hogues M."/>
            <person name="Jackson L."/>
            <person name="Jakkamsetti A."/>
            <person name="Javaid M."/>
            <person name="Jiang H."/>
            <person name="Korchina V."/>
            <person name="Kovar C."/>
            <person name="Lara F."/>
            <person name="Lee S."/>
            <person name="Mata R."/>
            <person name="Mathew T."/>
            <person name="Moen C."/>
            <person name="Morales K."/>
            <person name="Munidasa M."/>
            <person name="Nazareth L."/>
            <person name="Ngo R."/>
            <person name="Nguyen L."/>
            <person name="Okwuonu G."/>
            <person name="Ongeri F."/>
            <person name="Patil S."/>
            <person name="Petrosino J."/>
            <person name="Pham C."/>
            <person name="Pham P."/>
            <person name="Pu L.-L."/>
            <person name="Puazo M."/>
            <person name="Raj R."/>
            <person name="Reid J."/>
            <person name="Rouhana J."/>
            <person name="Saada N."/>
            <person name="Shang Y."/>
            <person name="Simmons D."/>
            <person name="Thornton R."/>
            <person name="Warren J."/>
            <person name="Weissenberger G."/>
            <person name="Zhang J."/>
            <person name="Zhang L."/>
            <person name="Zhou C."/>
            <person name="Zhu D."/>
            <person name="Muzny D."/>
            <person name="Worley K."/>
            <person name="Gibbs R."/>
        </authorList>
    </citation>
    <scope>NUCLEOTIDE SEQUENCE [LARGE SCALE GENOMIC DNA]</scope>
    <source>
        <strain evidence="10 11">DSM 15436</strain>
    </source>
</reference>
<keyword evidence="5 8" id="KW-0812">Transmembrane</keyword>
<evidence type="ECO:0000256" key="6">
    <source>
        <dbReference type="ARBA" id="ARBA00022989"/>
    </source>
</evidence>
<dbReference type="SUPFAM" id="SSF116726">
    <property type="entry name" value="TrkA C-terminal domain-like"/>
    <property type="match status" value="2"/>
</dbReference>
<feature type="transmembrane region" description="Helical" evidence="8">
    <location>
        <begin position="47"/>
        <end position="66"/>
    </location>
</feature>
<dbReference type="NCBIfam" id="TIGR01625">
    <property type="entry name" value="YidE_YbjL_dupl"/>
    <property type="match status" value="2"/>
</dbReference>
<dbReference type="GO" id="GO:0006813">
    <property type="term" value="P:potassium ion transport"/>
    <property type="evidence" value="ECO:0007669"/>
    <property type="project" value="InterPro"/>
</dbReference>
<dbReference type="OrthoDB" id="9155749at2"/>
<dbReference type="Proteomes" id="UP000010301">
    <property type="component" value="Unassembled WGS sequence"/>
</dbReference>
<dbReference type="PANTHER" id="PTHR30445">
    <property type="entry name" value="K(+)_H(+) ANTIPORTER SUBUNIT KHTT"/>
    <property type="match status" value="1"/>
</dbReference>
<dbReference type="HOGENOM" id="CLU_035023_3_0_11"/>
<feature type="transmembrane region" description="Helical" evidence="8">
    <location>
        <begin position="17"/>
        <end position="35"/>
    </location>
</feature>
<keyword evidence="6 8" id="KW-1133">Transmembrane helix</keyword>
<dbReference type="InterPro" id="IPR036721">
    <property type="entry name" value="RCK_C_sf"/>
</dbReference>
<comment type="subcellular location">
    <subcellularLocation>
        <location evidence="1">Cell membrane</location>
        <topology evidence="1">Multi-pass membrane protein</topology>
    </subcellularLocation>
</comment>
<evidence type="ECO:0000256" key="3">
    <source>
        <dbReference type="ARBA" id="ARBA00022448"/>
    </source>
</evidence>
<dbReference type="GO" id="GO:0005886">
    <property type="term" value="C:plasma membrane"/>
    <property type="evidence" value="ECO:0007669"/>
    <property type="project" value="UniProtKB-SubCell"/>
</dbReference>
<accession>C0VYA9</accession>
<keyword evidence="7 8" id="KW-0472">Membrane</keyword>
<protein>
    <submittedName>
        <fullName evidence="10">TrkA C-terminal domain protein</fullName>
    </submittedName>
</protein>
<keyword evidence="4" id="KW-1003">Cell membrane</keyword>
<dbReference type="eggNOG" id="COG2985">
    <property type="taxonomic scope" value="Bacteria"/>
</dbReference>
<dbReference type="PROSITE" id="PS51202">
    <property type="entry name" value="RCK_C"/>
    <property type="match status" value="1"/>
</dbReference>
<dbReference type="InterPro" id="IPR050144">
    <property type="entry name" value="AAE_transporter"/>
</dbReference>
<dbReference type="Pfam" id="PF06826">
    <property type="entry name" value="Asp-Al_Ex"/>
    <property type="match status" value="2"/>
</dbReference>
<name>C0VYA9_9ACTO</name>
<evidence type="ECO:0000256" key="1">
    <source>
        <dbReference type="ARBA" id="ARBA00004651"/>
    </source>
</evidence>
<feature type="transmembrane region" description="Helical" evidence="8">
    <location>
        <begin position="399"/>
        <end position="416"/>
    </location>
</feature>
<dbReference type="InterPro" id="IPR006037">
    <property type="entry name" value="RCK_C"/>
</dbReference>